<sequence>MPTSNCIDSTPKIEAALQEQHQCPSPFHYRPTIYEELNDYSAAFDDGKVQRPVCIGSCCMECATVGLWPEGKTSYNKRVQIFLHLASLPFWLTCLIYELMRPNRSQRCTQSFLIVMITGHVMNGLAALIEAPLRGETCSRTIYSMTAFFNPLVAVVGFVCTTGVFLCFLTEGFFLAHMAERIVIKTDYIERYYKWAIAFTVTVALAMAIGFTASSSFQLGPTSLAPFTFDSVQTLVLMSFSGVFILGGFLCILIVIGFLMKSAFEARVLYHSASKATSRAIGLLLLQWRTFVLSFLISLIWVLSLVAYIKTKRFSSLMSGQEMPPVFVNWVMCLFSTYDRASCQAIIASETKALDHILVAGLMSGVYHTFMPFVFIFRSSVFDVIEHWPFFHRFFPNRSKPETGTTGMSFAHMTKAGSNMSHSMTTLSATARPISPQATQHEAV</sequence>
<keyword evidence="1" id="KW-1133">Transmembrane helix</keyword>
<feature type="transmembrane region" description="Helical" evidence="1">
    <location>
        <begin position="81"/>
        <end position="100"/>
    </location>
</feature>
<gene>
    <name evidence="2" type="ORF">CXG81DRAFT_18842</name>
</gene>
<dbReference type="AlphaFoldDB" id="A0A4P9X802"/>
<evidence type="ECO:0000313" key="3">
    <source>
        <dbReference type="Proteomes" id="UP000274922"/>
    </source>
</evidence>
<dbReference type="EMBL" id="ML014175">
    <property type="protein sequence ID" value="RKP01368.1"/>
    <property type="molecule type" value="Genomic_DNA"/>
</dbReference>
<evidence type="ECO:0000256" key="1">
    <source>
        <dbReference type="SAM" id="Phobius"/>
    </source>
</evidence>
<feature type="transmembrane region" description="Helical" evidence="1">
    <location>
        <begin position="235"/>
        <end position="260"/>
    </location>
</feature>
<organism evidence="2 3">
    <name type="scientific">Caulochytrium protostelioides</name>
    <dbReference type="NCBI Taxonomy" id="1555241"/>
    <lineage>
        <taxon>Eukaryota</taxon>
        <taxon>Fungi</taxon>
        <taxon>Fungi incertae sedis</taxon>
        <taxon>Chytridiomycota</taxon>
        <taxon>Chytridiomycota incertae sedis</taxon>
        <taxon>Chytridiomycetes</taxon>
        <taxon>Caulochytriales</taxon>
        <taxon>Caulochytriaceae</taxon>
        <taxon>Caulochytrium</taxon>
    </lineage>
</organism>
<feature type="transmembrane region" description="Helical" evidence="1">
    <location>
        <begin position="195"/>
        <end position="215"/>
    </location>
</feature>
<proteinExistence type="predicted"/>
<dbReference type="Proteomes" id="UP000274922">
    <property type="component" value="Unassembled WGS sequence"/>
</dbReference>
<keyword evidence="1" id="KW-0472">Membrane</keyword>
<keyword evidence="1" id="KW-0812">Transmembrane</keyword>
<feature type="transmembrane region" description="Helical" evidence="1">
    <location>
        <begin position="281"/>
        <end position="309"/>
    </location>
</feature>
<keyword evidence="3" id="KW-1185">Reference proteome</keyword>
<reference evidence="3" key="1">
    <citation type="journal article" date="2018" name="Nat. Microbiol.">
        <title>Leveraging single-cell genomics to expand the fungal tree of life.</title>
        <authorList>
            <person name="Ahrendt S.R."/>
            <person name="Quandt C.A."/>
            <person name="Ciobanu D."/>
            <person name="Clum A."/>
            <person name="Salamov A."/>
            <person name="Andreopoulos B."/>
            <person name="Cheng J.F."/>
            <person name="Woyke T."/>
            <person name="Pelin A."/>
            <person name="Henrissat B."/>
            <person name="Reynolds N.K."/>
            <person name="Benny G.L."/>
            <person name="Smith M.E."/>
            <person name="James T.Y."/>
            <person name="Grigoriev I.V."/>
        </authorList>
    </citation>
    <scope>NUCLEOTIDE SEQUENCE [LARGE SCALE GENOMIC DNA]</scope>
    <source>
        <strain evidence="3">ATCC 52028</strain>
    </source>
</reference>
<accession>A0A4P9X802</accession>
<feature type="transmembrane region" description="Helical" evidence="1">
    <location>
        <begin position="149"/>
        <end position="174"/>
    </location>
</feature>
<evidence type="ECO:0000313" key="2">
    <source>
        <dbReference type="EMBL" id="RKP01368.1"/>
    </source>
</evidence>
<protein>
    <submittedName>
        <fullName evidence="2">Uncharacterized protein</fullName>
    </submittedName>
</protein>
<name>A0A4P9X802_9FUNG</name>
<feature type="transmembrane region" description="Helical" evidence="1">
    <location>
        <begin position="112"/>
        <end position="129"/>
    </location>
</feature>